<keyword evidence="12" id="KW-0325">Glycoprotein</keyword>
<dbReference type="Gene3D" id="1.10.420.10">
    <property type="entry name" value="Peroxidase, domain 2"/>
    <property type="match status" value="1"/>
</dbReference>
<feature type="chain" id="PRO_5015019308" description="Peroxidase" evidence="18">
    <location>
        <begin position="20"/>
        <end position="324"/>
    </location>
</feature>
<evidence type="ECO:0000256" key="14">
    <source>
        <dbReference type="PIRSR" id="PIRSR600823-2"/>
    </source>
</evidence>
<keyword evidence="5 18" id="KW-0575">Peroxidase</keyword>
<proteinExistence type="inferred from homology"/>
<keyword evidence="11 17" id="KW-1015">Disulfide bond</keyword>
<dbReference type="PRINTS" id="PR00461">
    <property type="entry name" value="PLPEROXIDASE"/>
</dbReference>
<evidence type="ECO:0000256" key="1">
    <source>
        <dbReference type="ARBA" id="ARBA00000189"/>
    </source>
</evidence>
<dbReference type="GO" id="GO:0020037">
    <property type="term" value="F:heme binding"/>
    <property type="evidence" value="ECO:0007669"/>
    <property type="project" value="UniProtKB-UniRule"/>
</dbReference>
<dbReference type="InterPro" id="IPR033905">
    <property type="entry name" value="Secretory_peroxidase"/>
</dbReference>
<evidence type="ECO:0000256" key="13">
    <source>
        <dbReference type="PIRSR" id="PIRSR600823-1"/>
    </source>
</evidence>
<dbReference type="InterPro" id="IPR019794">
    <property type="entry name" value="Peroxidases_AS"/>
</dbReference>
<comment type="caution">
    <text evidence="21">The sequence shown here is derived from an EMBL/GenBank/DDBJ whole genome shotgun (WGS) entry which is preliminary data.</text>
</comment>
<evidence type="ECO:0000256" key="10">
    <source>
        <dbReference type="ARBA" id="ARBA00023004"/>
    </source>
</evidence>
<feature type="active site" description="Proton acceptor" evidence="13">
    <location>
        <position position="65"/>
    </location>
</feature>
<evidence type="ECO:0000256" key="11">
    <source>
        <dbReference type="ARBA" id="ARBA00023157"/>
    </source>
</evidence>
<keyword evidence="18" id="KW-0376">Hydrogen peroxide</keyword>
<keyword evidence="9 18" id="KW-0560">Oxidoreductase</keyword>
<feature type="binding site" evidence="15">
    <location>
        <position position="242"/>
    </location>
    <ligand>
        <name>Ca(2+)</name>
        <dbReference type="ChEBI" id="CHEBI:29108"/>
        <label>2</label>
    </ligand>
</feature>
<comment type="function">
    <text evidence="2">Removal of H(2)O(2), oxidation of toxic reductants, biosynthesis and degradation of lignin, suberization, auxin catabolism, response to environmental stresses such as wounding, pathogen attack and oxidative stress. These functions might be dependent on each isozyme/isoform in each plant tissue.</text>
</comment>
<evidence type="ECO:0000259" key="19">
    <source>
        <dbReference type="PROSITE" id="PS50873"/>
    </source>
</evidence>
<dbReference type="FunFam" id="1.10.420.10:FF:000001">
    <property type="entry name" value="Peroxidase"/>
    <property type="match status" value="1"/>
</dbReference>
<reference evidence="21 22" key="1">
    <citation type="journal article" date="2018" name="Nat. Genet.">
        <title>The Rosa genome provides new insights in the design of modern roses.</title>
        <authorList>
            <person name="Bendahmane M."/>
        </authorList>
    </citation>
    <scope>NUCLEOTIDE SEQUENCE [LARGE SCALE GENOMIC DNA]</scope>
    <source>
        <strain evidence="22">cv. Old Blush</strain>
    </source>
</reference>
<evidence type="ECO:0000256" key="17">
    <source>
        <dbReference type="PIRSR" id="PIRSR600823-5"/>
    </source>
</evidence>
<dbReference type="Gramene" id="PRQ35503">
    <property type="protein sequence ID" value="PRQ35503"/>
    <property type="gene ID" value="RchiOBHm_Chr5g0080751"/>
</dbReference>
<feature type="site" description="Transition state stabilizer" evidence="16">
    <location>
        <position position="61"/>
    </location>
</feature>
<comment type="catalytic activity">
    <reaction evidence="1 18">
        <text>2 a phenolic donor + H2O2 = 2 a phenolic radical donor + 2 H2O</text>
        <dbReference type="Rhea" id="RHEA:56136"/>
        <dbReference type="ChEBI" id="CHEBI:15377"/>
        <dbReference type="ChEBI" id="CHEBI:16240"/>
        <dbReference type="ChEBI" id="CHEBI:139520"/>
        <dbReference type="ChEBI" id="CHEBI:139521"/>
        <dbReference type="EC" id="1.11.1.7"/>
    </reaction>
</comment>
<name>A0A2P6QMV0_ROSCH</name>
<evidence type="ECO:0000313" key="21">
    <source>
        <dbReference type="EMBL" id="PRQ35514.1"/>
    </source>
</evidence>
<dbReference type="InterPro" id="IPR019793">
    <property type="entry name" value="Peroxidases_heam-ligand_BS"/>
</dbReference>
<dbReference type="EC" id="1.11.1.7" evidence="4 18"/>
<keyword evidence="8 15" id="KW-0106">Calcium</keyword>
<dbReference type="AlphaFoldDB" id="A0A2P6QMV0"/>
<feature type="signal peptide" evidence="18">
    <location>
        <begin position="1"/>
        <end position="19"/>
    </location>
</feature>
<feature type="binding site" evidence="15">
    <location>
        <position position="191"/>
    </location>
    <ligand>
        <name>Ca(2+)</name>
        <dbReference type="ChEBI" id="CHEBI:29108"/>
        <label>2</label>
    </ligand>
</feature>
<comment type="similarity">
    <text evidence="18">Belongs to the peroxidase family. Classical plant (class III) peroxidase subfamily.</text>
</comment>
<dbReference type="GO" id="GO:0005576">
    <property type="term" value="C:extracellular region"/>
    <property type="evidence" value="ECO:0007669"/>
    <property type="project" value="UniProtKB-SubCell"/>
</dbReference>
<evidence type="ECO:0000256" key="5">
    <source>
        <dbReference type="ARBA" id="ARBA00022559"/>
    </source>
</evidence>
<keyword evidence="7 15" id="KW-0479">Metal-binding</keyword>
<feature type="binding site" evidence="14">
    <location>
        <position position="160"/>
    </location>
    <ligand>
        <name>substrate</name>
    </ligand>
</feature>
<dbReference type="EMBL" id="PDCK01000043">
    <property type="protein sequence ID" value="PRQ35503.1"/>
    <property type="molecule type" value="Genomic_DNA"/>
</dbReference>
<comment type="cofactor">
    <cofactor evidence="15 18">
        <name>heme b</name>
        <dbReference type="ChEBI" id="CHEBI:60344"/>
    </cofactor>
    <text evidence="15 18">Binds 1 heme b (iron(II)-protoporphyrin IX) group per subunit.</text>
</comment>
<feature type="binding site" evidence="15">
    <location>
        <position position="250"/>
    </location>
    <ligand>
        <name>Ca(2+)</name>
        <dbReference type="ChEBI" id="CHEBI:29108"/>
        <label>2</label>
    </ligand>
</feature>
<dbReference type="Proteomes" id="UP000238479">
    <property type="component" value="Chromosome 5"/>
</dbReference>
<dbReference type="CDD" id="cd00693">
    <property type="entry name" value="secretory_peroxidase"/>
    <property type="match status" value="1"/>
</dbReference>
<dbReference type="GO" id="GO:0046872">
    <property type="term" value="F:metal ion binding"/>
    <property type="evidence" value="ECO:0007669"/>
    <property type="project" value="UniProtKB-UniRule"/>
</dbReference>
<feature type="binding site" description="axial binding residue" evidence="15">
    <location>
        <position position="190"/>
    </location>
    <ligand>
        <name>heme b</name>
        <dbReference type="ChEBI" id="CHEBI:60344"/>
    </ligand>
    <ligandPart>
        <name>Fe</name>
        <dbReference type="ChEBI" id="CHEBI:18248"/>
    </ligandPart>
</feature>
<feature type="binding site" evidence="15">
    <location>
        <position position="66"/>
    </location>
    <ligand>
        <name>Ca(2+)</name>
        <dbReference type="ChEBI" id="CHEBI:29108"/>
        <label>1</label>
    </ligand>
</feature>
<feature type="binding site" evidence="15">
    <location>
        <position position="245"/>
    </location>
    <ligand>
        <name>Ca(2+)</name>
        <dbReference type="ChEBI" id="CHEBI:29108"/>
        <label>2</label>
    </ligand>
</feature>
<evidence type="ECO:0000256" key="8">
    <source>
        <dbReference type="ARBA" id="ARBA00022837"/>
    </source>
</evidence>
<dbReference type="PANTHER" id="PTHR31388">
    <property type="entry name" value="PEROXIDASE 72-RELATED"/>
    <property type="match status" value="1"/>
</dbReference>
<keyword evidence="18" id="KW-0732">Signal</keyword>
<dbReference type="InterPro" id="IPR000823">
    <property type="entry name" value="Peroxidase_pln"/>
</dbReference>
<dbReference type="Gene3D" id="1.10.520.10">
    <property type="match status" value="1"/>
</dbReference>
<dbReference type="EMBL" id="PDCK01000043">
    <property type="protein sequence ID" value="PRQ35514.1"/>
    <property type="molecule type" value="Genomic_DNA"/>
</dbReference>
<evidence type="ECO:0000256" key="16">
    <source>
        <dbReference type="PIRSR" id="PIRSR600823-4"/>
    </source>
</evidence>
<evidence type="ECO:0000313" key="22">
    <source>
        <dbReference type="Proteomes" id="UP000238479"/>
    </source>
</evidence>
<evidence type="ECO:0000256" key="2">
    <source>
        <dbReference type="ARBA" id="ARBA00002322"/>
    </source>
</evidence>
<feature type="disulfide bond" evidence="17">
    <location>
        <begin position="34"/>
        <end position="113"/>
    </location>
</feature>
<dbReference type="FunFam" id="1.10.520.10:FF:000009">
    <property type="entry name" value="Peroxidase"/>
    <property type="match status" value="1"/>
</dbReference>
<dbReference type="PROSITE" id="PS50873">
    <property type="entry name" value="PEROXIDASE_4"/>
    <property type="match status" value="1"/>
</dbReference>
<feature type="binding site" evidence="15">
    <location>
        <position position="69"/>
    </location>
    <ligand>
        <name>Ca(2+)</name>
        <dbReference type="ChEBI" id="CHEBI:29108"/>
        <label>1</label>
    </ligand>
</feature>
<dbReference type="SUPFAM" id="SSF48113">
    <property type="entry name" value="Heme-dependent peroxidases"/>
    <property type="match status" value="1"/>
</dbReference>
<dbReference type="Gramene" id="PRQ35514">
    <property type="protein sequence ID" value="PRQ35514"/>
    <property type="gene ID" value="RchiOBHm_Chr5g0080861"/>
</dbReference>
<feature type="binding site" evidence="15">
    <location>
        <position position="71"/>
    </location>
    <ligand>
        <name>Ca(2+)</name>
        <dbReference type="ChEBI" id="CHEBI:29108"/>
        <label>1</label>
    </ligand>
</feature>
<dbReference type="Pfam" id="PF00141">
    <property type="entry name" value="peroxidase"/>
    <property type="match status" value="1"/>
</dbReference>
<comment type="similarity">
    <text evidence="3">Belongs to the peroxidase family. Ascorbate peroxidase subfamily.</text>
</comment>
<protein>
    <recommendedName>
        <fullName evidence="4 18">Peroxidase</fullName>
        <ecNumber evidence="4 18">1.11.1.7</ecNumber>
    </recommendedName>
</protein>
<dbReference type="GO" id="GO:0006979">
    <property type="term" value="P:response to oxidative stress"/>
    <property type="evidence" value="ECO:0007669"/>
    <property type="project" value="UniProtKB-UniRule"/>
</dbReference>
<dbReference type="InterPro" id="IPR010255">
    <property type="entry name" value="Haem_peroxidase_sf"/>
</dbReference>
<dbReference type="InterPro" id="IPR002016">
    <property type="entry name" value="Haem_peroxidase"/>
</dbReference>
<feature type="disulfide bond" evidence="17">
    <location>
        <begin position="197"/>
        <end position="229"/>
    </location>
</feature>
<evidence type="ECO:0000256" key="7">
    <source>
        <dbReference type="ARBA" id="ARBA00022723"/>
    </source>
</evidence>
<keyword evidence="6 18" id="KW-0349">Heme</keyword>
<organism evidence="21 22">
    <name type="scientific">Rosa chinensis</name>
    <name type="common">China rose</name>
    <dbReference type="NCBI Taxonomy" id="74649"/>
    <lineage>
        <taxon>Eukaryota</taxon>
        <taxon>Viridiplantae</taxon>
        <taxon>Streptophyta</taxon>
        <taxon>Embryophyta</taxon>
        <taxon>Tracheophyta</taxon>
        <taxon>Spermatophyta</taxon>
        <taxon>Magnoliopsida</taxon>
        <taxon>eudicotyledons</taxon>
        <taxon>Gunneridae</taxon>
        <taxon>Pentapetalae</taxon>
        <taxon>rosids</taxon>
        <taxon>fabids</taxon>
        <taxon>Rosales</taxon>
        <taxon>Rosaceae</taxon>
        <taxon>Rosoideae</taxon>
        <taxon>Rosoideae incertae sedis</taxon>
        <taxon>Rosa</taxon>
    </lineage>
</organism>
<dbReference type="SMR" id="A0A2P6QMV0"/>
<evidence type="ECO:0000256" key="4">
    <source>
        <dbReference type="ARBA" id="ARBA00012313"/>
    </source>
</evidence>
<feature type="binding site" evidence="15">
    <location>
        <position position="75"/>
    </location>
    <ligand>
        <name>Ca(2+)</name>
        <dbReference type="ChEBI" id="CHEBI:29108"/>
        <label>1</label>
    </ligand>
</feature>
<comment type="subcellular location">
    <subcellularLocation>
        <location evidence="18">Secreted</location>
    </subcellularLocation>
</comment>
<keyword evidence="18" id="KW-0964">Secreted</keyword>
<dbReference type="STRING" id="74649.A0A2P6QMV0"/>
<dbReference type="OrthoDB" id="2113341at2759"/>
<gene>
    <name evidence="20" type="ORF">RchiOBHm_Chr5g0080751</name>
    <name evidence="21" type="ORF">RchiOBHm_Chr5g0080861</name>
</gene>
<dbReference type="GO" id="GO:0140825">
    <property type="term" value="F:lactoperoxidase activity"/>
    <property type="evidence" value="ECO:0007669"/>
    <property type="project" value="UniProtKB-EC"/>
</dbReference>
<feature type="disulfide bond" evidence="17">
    <location>
        <begin position="67"/>
        <end position="72"/>
    </location>
</feature>
<dbReference type="OMA" id="FAHIINN"/>
<sequence length="324" mass="34801">MSTFSYVAAAIVLFTLVLGNSNAQLSSTFYDTTCPNVSRVVRNVVEKAQQNDIRIGAKLIRVHFHDCFVNGCDASLLLDDADDIDSEKNAVPNLSTAGYPVIDDIKTALENVCPGVVSCADIVALASQILVSENGGPTWEVQLGRRDSRTANRAGTTAIPSPLETLAQITKKFTDAGLDSTDLVALSGAHTFGRAQCSTFVHRLYNFSGTGNPDPSLDTTYLETLRKTCPEGGNGGTLANLDPSTPNGFDNNYFTNLQNKQGLLQTDQELFSTSGADTISIVDRFANSQSDFFDTFAKSMINMGNIKPLTGSDGEIRSDCKRVN</sequence>
<evidence type="ECO:0000256" key="3">
    <source>
        <dbReference type="ARBA" id="ARBA00006873"/>
    </source>
</evidence>
<dbReference type="GO" id="GO:0042744">
    <property type="term" value="P:hydrogen peroxide catabolic process"/>
    <property type="evidence" value="ECO:0007669"/>
    <property type="project" value="UniProtKB-KW"/>
</dbReference>
<dbReference type="PROSITE" id="PS00436">
    <property type="entry name" value="PEROXIDASE_2"/>
    <property type="match status" value="1"/>
</dbReference>
<evidence type="ECO:0000256" key="9">
    <source>
        <dbReference type="ARBA" id="ARBA00023002"/>
    </source>
</evidence>
<feature type="binding site" evidence="15">
    <location>
        <position position="73"/>
    </location>
    <ligand>
        <name>Ca(2+)</name>
        <dbReference type="ChEBI" id="CHEBI:29108"/>
        <label>1</label>
    </ligand>
</feature>
<feature type="binding site" evidence="15">
    <location>
        <position position="87"/>
    </location>
    <ligand>
        <name>Ca(2+)</name>
        <dbReference type="ChEBI" id="CHEBI:29108"/>
        <label>1</label>
    </ligand>
</feature>
<evidence type="ECO:0000256" key="12">
    <source>
        <dbReference type="ARBA" id="ARBA00023180"/>
    </source>
</evidence>
<dbReference type="PRINTS" id="PR00458">
    <property type="entry name" value="PEROXIDASE"/>
</dbReference>
<feature type="disulfide bond" evidence="17">
    <location>
        <begin position="119"/>
        <end position="320"/>
    </location>
</feature>
<dbReference type="PANTHER" id="PTHR31388:SF147">
    <property type="entry name" value="PEROXIDASE 58"/>
    <property type="match status" value="1"/>
</dbReference>
<dbReference type="PROSITE" id="PS00435">
    <property type="entry name" value="PEROXIDASE_1"/>
    <property type="match status" value="1"/>
</dbReference>
<comment type="cofactor">
    <cofactor evidence="15 18">
        <name>Ca(2+)</name>
        <dbReference type="ChEBI" id="CHEBI:29108"/>
    </cofactor>
    <text evidence="15 18">Binds 2 calcium ions per subunit.</text>
</comment>
<evidence type="ECO:0000256" key="6">
    <source>
        <dbReference type="ARBA" id="ARBA00022617"/>
    </source>
</evidence>
<feature type="domain" description="Plant heme peroxidase family profile" evidence="19">
    <location>
        <begin position="24"/>
        <end position="324"/>
    </location>
</feature>
<keyword evidence="10 15" id="KW-0408">Iron</keyword>
<accession>A0A2P6QMV0</accession>
<evidence type="ECO:0000313" key="20">
    <source>
        <dbReference type="EMBL" id="PRQ35503.1"/>
    </source>
</evidence>
<keyword evidence="22" id="KW-1185">Reference proteome</keyword>
<evidence type="ECO:0000256" key="18">
    <source>
        <dbReference type="RuleBase" id="RU362060"/>
    </source>
</evidence>
<evidence type="ECO:0000256" key="15">
    <source>
        <dbReference type="PIRSR" id="PIRSR600823-3"/>
    </source>
</evidence>